<name>B4DBS8_9BACT</name>
<dbReference type="InParanoid" id="B4DBS8"/>
<evidence type="ECO:0000256" key="1">
    <source>
        <dbReference type="SAM" id="Phobius"/>
    </source>
</evidence>
<keyword evidence="1" id="KW-1133">Transmembrane helix</keyword>
<protein>
    <recommendedName>
        <fullName evidence="4">FeoB-associated Cys-rich membrane protein</fullName>
    </recommendedName>
</protein>
<evidence type="ECO:0008006" key="4">
    <source>
        <dbReference type="Google" id="ProtNLM"/>
    </source>
</evidence>
<keyword evidence="3" id="KW-1185">Reference proteome</keyword>
<keyword evidence="1" id="KW-0812">Transmembrane</keyword>
<accession>B4DBS8</accession>
<keyword evidence="1" id="KW-0472">Membrane</keyword>
<gene>
    <name evidence="2" type="ORF">CfE428DRAFT_6369</name>
</gene>
<dbReference type="STRING" id="497964.CfE428DRAFT_6369"/>
<proteinExistence type="predicted"/>
<dbReference type="AlphaFoldDB" id="B4DBS8"/>
<evidence type="ECO:0000313" key="2">
    <source>
        <dbReference type="EMBL" id="EDY16107.1"/>
    </source>
</evidence>
<sequence>MNPLIDQLSVAALVGGALAFFIVRFLRKRAAGKNCGSDCGCGTSKASKAGR</sequence>
<dbReference type="RefSeq" id="WP_006983687.1">
    <property type="nucleotide sequence ID" value="NZ_ABVL01000040.1"/>
</dbReference>
<dbReference type="Proteomes" id="UP000005824">
    <property type="component" value="Unassembled WGS sequence"/>
</dbReference>
<evidence type="ECO:0000313" key="3">
    <source>
        <dbReference type="Proteomes" id="UP000005824"/>
    </source>
</evidence>
<reference evidence="2 3" key="1">
    <citation type="journal article" date="2011" name="J. Bacteriol.">
        <title>Genome sequence of Chthoniobacter flavus Ellin428, an aerobic heterotrophic soil bacterium.</title>
        <authorList>
            <person name="Kant R."/>
            <person name="van Passel M.W."/>
            <person name="Palva A."/>
            <person name="Lucas S."/>
            <person name="Lapidus A."/>
            <person name="Glavina Del Rio T."/>
            <person name="Dalin E."/>
            <person name="Tice H."/>
            <person name="Bruce D."/>
            <person name="Goodwin L."/>
            <person name="Pitluck S."/>
            <person name="Larimer F.W."/>
            <person name="Land M.L."/>
            <person name="Hauser L."/>
            <person name="Sangwan P."/>
            <person name="de Vos W.M."/>
            <person name="Janssen P.H."/>
            <person name="Smidt H."/>
        </authorList>
    </citation>
    <scope>NUCLEOTIDE SEQUENCE [LARGE SCALE GENOMIC DNA]</scope>
    <source>
        <strain evidence="2 3">Ellin428</strain>
    </source>
</reference>
<feature type="transmembrane region" description="Helical" evidence="1">
    <location>
        <begin position="6"/>
        <end position="26"/>
    </location>
</feature>
<organism evidence="2 3">
    <name type="scientific">Chthoniobacter flavus Ellin428</name>
    <dbReference type="NCBI Taxonomy" id="497964"/>
    <lineage>
        <taxon>Bacteria</taxon>
        <taxon>Pseudomonadati</taxon>
        <taxon>Verrucomicrobiota</taxon>
        <taxon>Spartobacteria</taxon>
        <taxon>Chthoniobacterales</taxon>
        <taxon>Chthoniobacteraceae</taxon>
        <taxon>Chthoniobacter</taxon>
    </lineage>
</organism>
<dbReference type="EMBL" id="ABVL01000040">
    <property type="protein sequence ID" value="EDY16107.1"/>
    <property type="molecule type" value="Genomic_DNA"/>
</dbReference>
<dbReference type="Pfam" id="PF12669">
    <property type="entry name" value="FeoB_associated"/>
    <property type="match status" value="1"/>
</dbReference>
<comment type="caution">
    <text evidence="2">The sequence shown here is derived from an EMBL/GenBank/DDBJ whole genome shotgun (WGS) entry which is preliminary data.</text>
</comment>